<name>A0AAR2K5T4_PYGNA</name>
<dbReference type="Gene3D" id="3.90.70.10">
    <property type="entry name" value="Cysteine proteinases"/>
    <property type="match status" value="1"/>
</dbReference>
<dbReference type="GO" id="GO:0006508">
    <property type="term" value="P:proteolysis"/>
    <property type="evidence" value="ECO:0007669"/>
    <property type="project" value="UniProtKB-KW"/>
</dbReference>
<dbReference type="PANTHER" id="PTHR12411">
    <property type="entry name" value="CYSTEINE PROTEASE FAMILY C1-RELATED"/>
    <property type="match status" value="1"/>
</dbReference>
<evidence type="ECO:0000259" key="8">
    <source>
        <dbReference type="SMART" id="SM00848"/>
    </source>
</evidence>
<dbReference type="GeneTree" id="ENSGT00940000153321"/>
<reference evidence="9 10" key="1">
    <citation type="submission" date="2020-10" db="EMBL/GenBank/DDBJ databases">
        <title>Pygocentrus nattereri (red-bellied piranha) genome, fPygNat1, primary haplotype.</title>
        <authorList>
            <person name="Myers G."/>
            <person name="Meyer A."/>
            <person name="Karagic N."/>
            <person name="Pippel M."/>
            <person name="Winkler S."/>
            <person name="Tracey A."/>
            <person name="Wood J."/>
            <person name="Formenti G."/>
            <person name="Howe K."/>
            <person name="Fedrigo O."/>
            <person name="Jarvis E.D."/>
        </authorList>
    </citation>
    <scope>NUCLEOTIDE SEQUENCE [LARGE SCALE GENOMIC DNA]</scope>
</reference>
<feature type="domain" description="Peptidase C1A papain C-terminal" evidence="7">
    <location>
        <begin position="110"/>
        <end position="324"/>
    </location>
</feature>
<reference evidence="9" key="2">
    <citation type="submission" date="2025-08" db="UniProtKB">
        <authorList>
            <consortium name="Ensembl"/>
        </authorList>
    </citation>
    <scope>IDENTIFICATION</scope>
</reference>
<organism evidence="9 10">
    <name type="scientific">Pygocentrus nattereri</name>
    <name type="common">Red-bellied piranha</name>
    <dbReference type="NCBI Taxonomy" id="42514"/>
    <lineage>
        <taxon>Eukaryota</taxon>
        <taxon>Metazoa</taxon>
        <taxon>Chordata</taxon>
        <taxon>Craniata</taxon>
        <taxon>Vertebrata</taxon>
        <taxon>Euteleostomi</taxon>
        <taxon>Actinopterygii</taxon>
        <taxon>Neopterygii</taxon>
        <taxon>Teleostei</taxon>
        <taxon>Ostariophysi</taxon>
        <taxon>Characiformes</taxon>
        <taxon>Characoidei</taxon>
        <taxon>Pygocentrus</taxon>
    </lineage>
</organism>
<feature type="signal peptide" evidence="6">
    <location>
        <begin position="1"/>
        <end position="19"/>
    </location>
</feature>
<reference evidence="9" key="3">
    <citation type="submission" date="2025-09" db="UniProtKB">
        <authorList>
            <consortium name="Ensembl"/>
        </authorList>
    </citation>
    <scope>IDENTIFICATION</scope>
</reference>
<keyword evidence="6" id="KW-0732">Signal</keyword>
<gene>
    <name evidence="9" type="primary">CTSS</name>
</gene>
<dbReference type="InterPro" id="IPR000668">
    <property type="entry name" value="Peptidase_C1A_C"/>
</dbReference>
<dbReference type="Proteomes" id="UP001501920">
    <property type="component" value="Chromosome 16"/>
</dbReference>
<dbReference type="PROSITE" id="PS00640">
    <property type="entry name" value="THIOL_PROTEASE_ASN"/>
    <property type="match status" value="1"/>
</dbReference>
<dbReference type="InterPro" id="IPR025660">
    <property type="entry name" value="Pept_his_AS"/>
</dbReference>
<keyword evidence="10" id="KW-1185">Reference proteome</keyword>
<dbReference type="InterPro" id="IPR013201">
    <property type="entry name" value="Prot_inhib_I29"/>
</dbReference>
<dbReference type="SMART" id="SM00645">
    <property type="entry name" value="Pept_C1"/>
    <property type="match status" value="1"/>
</dbReference>
<comment type="similarity">
    <text evidence="1">Belongs to the peptidase C1 family.</text>
</comment>
<feature type="domain" description="Cathepsin propeptide inhibitor" evidence="8">
    <location>
        <begin position="29"/>
        <end position="87"/>
    </location>
</feature>
<dbReference type="InterPro" id="IPR013128">
    <property type="entry name" value="Peptidase_C1A"/>
</dbReference>
<evidence type="ECO:0000256" key="6">
    <source>
        <dbReference type="SAM" id="SignalP"/>
    </source>
</evidence>
<dbReference type="InterPro" id="IPR025661">
    <property type="entry name" value="Pept_asp_AS"/>
</dbReference>
<evidence type="ECO:0000313" key="9">
    <source>
        <dbReference type="Ensembl" id="ENSPNAP00000059673.1"/>
    </source>
</evidence>
<dbReference type="Pfam" id="PF00112">
    <property type="entry name" value="Peptidase_C1"/>
    <property type="match status" value="1"/>
</dbReference>
<dbReference type="SMART" id="SM00848">
    <property type="entry name" value="Inhibitor_I29"/>
    <property type="match status" value="1"/>
</dbReference>
<dbReference type="Ensembl" id="ENSPNAT00000046285.1">
    <property type="protein sequence ID" value="ENSPNAP00000059673.1"/>
    <property type="gene ID" value="ENSPNAG00000034225.1"/>
</dbReference>
<sequence>MKALLVLFLGFSWCSSVLCSFQWATLKRWEQWKQQYTQDFSLCDDSRRAIWTYNFQLIANHNKDFLAGRSRFTMEMNKFGAMSDLEHSAMLGVRVRPGLRFSQVFQVPTTPSSLDYRTMGLVTPVKDQGVCGSSWAFGVTGAIEAQVAKTTGELVSLSEQNLVDCSKVNVTYGCHGGWMGNAYEYIQTHGINEEADYPYLAKDDQPCLHDSGKNTITIQGHITLPPADEDTLKMVLAVIGPITVAVDASNWSFMFYKMGIYDDPLCDASQVNHAVLLVGYGSENGVDYWIIKNSWGHEWGERGYMRMLRGVNLCGIASCALYPLL</sequence>
<keyword evidence="2" id="KW-0645">Protease</keyword>
<keyword evidence="5" id="KW-1015">Disulfide bond</keyword>
<evidence type="ECO:0000256" key="1">
    <source>
        <dbReference type="ARBA" id="ARBA00008455"/>
    </source>
</evidence>
<protein>
    <recommendedName>
        <fullName evidence="11">Cathepsin L1-like</fullName>
    </recommendedName>
</protein>
<dbReference type="AlphaFoldDB" id="A0AAR2K5T4"/>
<dbReference type="CDD" id="cd02248">
    <property type="entry name" value="Peptidase_C1A"/>
    <property type="match status" value="1"/>
</dbReference>
<feature type="chain" id="PRO_5043972396" description="Cathepsin L1-like" evidence="6">
    <location>
        <begin position="20"/>
        <end position="325"/>
    </location>
</feature>
<evidence type="ECO:0000256" key="4">
    <source>
        <dbReference type="ARBA" id="ARBA00022807"/>
    </source>
</evidence>
<dbReference type="InterPro" id="IPR039417">
    <property type="entry name" value="Peptidase_C1A_papain-like"/>
</dbReference>
<dbReference type="Pfam" id="PF08246">
    <property type="entry name" value="Inhibitor_I29"/>
    <property type="match status" value="1"/>
</dbReference>
<evidence type="ECO:0000256" key="3">
    <source>
        <dbReference type="ARBA" id="ARBA00022801"/>
    </source>
</evidence>
<accession>A0AAR2K5T4</accession>
<evidence type="ECO:0000313" key="10">
    <source>
        <dbReference type="Proteomes" id="UP001501920"/>
    </source>
</evidence>
<dbReference type="InterPro" id="IPR038765">
    <property type="entry name" value="Papain-like_cys_pep_sf"/>
</dbReference>
<evidence type="ECO:0000256" key="2">
    <source>
        <dbReference type="ARBA" id="ARBA00022670"/>
    </source>
</evidence>
<evidence type="ECO:0000256" key="5">
    <source>
        <dbReference type="ARBA" id="ARBA00023157"/>
    </source>
</evidence>
<dbReference type="GO" id="GO:0008234">
    <property type="term" value="F:cysteine-type peptidase activity"/>
    <property type="evidence" value="ECO:0007669"/>
    <property type="project" value="UniProtKB-KW"/>
</dbReference>
<dbReference type="PRINTS" id="PR00705">
    <property type="entry name" value="PAPAIN"/>
</dbReference>
<keyword evidence="4" id="KW-0788">Thiol protease</keyword>
<proteinExistence type="inferred from homology"/>
<dbReference type="PROSITE" id="PS00639">
    <property type="entry name" value="THIOL_PROTEASE_HIS"/>
    <property type="match status" value="1"/>
</dbReference>
<dbReference type="SUPFAM" id="SSF54001">
    <property type="entry name" value="Cysteine proteinases"/>
    <property type="match status" value="1"/>
</dbReference>
<evidence type="ECO:0000259" key="7">
    <source>
        <dbReference type="SMART" id="SM00645"/>
    </source>
</evidence>
<dbReference type="FunFam" id="3.90.70.10:FF:000006">
    <property type="entry name" value="Cathepsin S"/>
    <property type="match status" value="1"/>
</dbReference>
<keyword evidence="3" id="KW-0378">Hydrolase</keyword>
<evidence type="ECO:0008006" key="11">
    <source>
        <dbReference type="Google" id="ProtNLM"/>
    </source>
</evidence>